<dbReference type="RefSeq" id="WP_268616664.1">
    <property type="nucleotide sequence ID" value="NZ_JAMDMX010000067.1"/>
</dbReference>
<protein>
    <submittedName>
        <fullName evidence="1">Uncharacterized protein</fullName>
    </submittedName>
</protein>
<comment type="caution">
    <text evidence="1">The sequence shown here is derived from an EMBL/GenBank/DDBJ whole genome shotgun (WGS) entry which is preliminary data.</text>
</comment>
<accession>A0ABT4GGD7</accession>
<dbReference type="EMBL" id="JAMDMX010000067">
    <property type="protein sequence ID" value="MCY9695254.1"/>
    <property type="molecule type" value="Genomic_DNA"/>
</dbReference>
<proteinExistence type="predicted"/>
<evidence type="ECO:0000313" key="2">
    <source>
        <dbReference type="Proteomes" id="UP001527099"/>
    </source>
</evidence>
<gene>
    <name evidence="1" type="ORF">M5X19_20460</name>
</gene>
<keyword evidence="2" id="KW-1185">Reference proteome</keyword>
<name>A0ABT4GGD7_9BACL</name>
<sequence length="303" mass="35517">MIEIYAHEFKLASETLAAKMLSGDVKAGSAYFQTVLPILDLLQEVCPEQSEFSAWRAEYFHLDGNLRRAGEQYKRTLELAPPQPLEEREIRFIRKFCPMLLTTPLEFFPLKDVVAVHHPTLPLIGYHLFWEDDYDFPDDYEPCDHEEIWVEYDPHTEAVTNVLTFFHSSVIESQAAVQEAHENDGRPIIRIEWGKHGSLLKGWEDLVVPMKEVTAMEWLQETFEQLKVGGRVPDHPLKRHWPKGFEGDFEDFTNFSVPVDPLQFLDQKPLIFKSLWVNAIIYTEGLLYNFHPKMEWPQRFQRI</sequence>
<evidence type="ECO:0000313" key="1">
    <source>
        <dbReference type="EMBL" id="MCY9695254.1"/>
    </source>
</evidence>
<dbReference type="Proteomes" id="UP001527099">
    <property type="component" value="Unassembled WGS sequence"/>
</dbReference>
<reference evidence="1 2" key="1">
    <citation type="submission" date="2022-05" db="EMBL/GenBank/DDBJ databases">
        <title>Genome Sequencing of Bee-Associated Microbes.</title>
        <authorList>
            <person name="Dunlap C."/>
        </authorList>
    </citation>
    <scope>NUCLEOTIDE SEQUENCE [LARGE SCALE GENOMIC DNA]</scope>
    <source>
        <strain evidence="1 2">NRRL B-14421</strain>
    </source>
</reference>
<organism evidence="1 2">
    <name type="scientific">Paenibacillus alginolyticus</name>
    <dbReference type="NCBI Taxonomy" id="59839"/>
    <lineage>
        <taxon>Bacteria</taxon>
        <taxon>Bacillati</taxon>
        <taxon>Bacillota</taxon>
        <taxon>Bacilli</taxon>
        <taxon>Bacillales</taxon>
        <taxon>Paenibacillaceae</taxon>
        <taxon>Paenibacillus</taxon>
    </lineage>
</organism>